<evidence type="ECO:0008006" key="4">
    <source>
        <dbReference type="Google" id="ProtNLM"/>
    </source>
</evidence>
<keyword evidence="1" id="KW-0812">Transmembrane</keyword>
<keyword evidence="1" id="KW-0472">Membrane</keyword>
<evidence type="ECO:0000313" key="2">
    <source>
        <dbReference type="EMBL" id="MDN4163965.1"/>
    </source>
</evidence>
<organism evidence="2 3">
    <name type="scientific">Shiella aurantiaca</name>
    <dbReference type="NCBI Taxonomy" id="3058365"/>
    <lineage>
        <taxon>Bacteria</taxon>
        <taxon>Pseudomonadati</taxon>
        <taxon>Bacteroidota</taxon>
        <taxon>Cytophagia</taxon>
        <taxon>Cytophagales</taxon>
        <taxon>Shiellaceae</taxon>
        <taxon>Shiella</taxon>
    </lineage>
</organism>
<proteinExistence type="predicted"/>
<dbReference type="Proteomes" id="UP001168552">
    <property type="component" value="Unassembled WGS sequence"/>
</dbReference>
<evidence type="ECO:0000256" key="1">
    <source>
        <dbReference type="SAM" id="Phobius"/>
    </source>
</evidence>
<name>A0ABT8F0J5_9BACT</name>
<accession>A0ABT8F0J5</accession>
<evidence type="ECO:0000313" key="3">
    <source>
        <dbReference type="Proteomes" id="UP001168552"/>
    </source>
</evidence>
<sequence length="53" mass="5979">MRRKSTRRRTSAPKSKMMQWGIGAAIGLLLAVMFPKLYEGAKKVVEPITSKMK</sequence>
<comment type="caution">
    <text evidence="2">The sequence shown here is derived from an EMBL/GenBank/DDBJ whole genome shotgun (WGS) entry which is preliminary data.</text>
</comment>
<keyword evidence="3" id="KW-1185">Reference proteome</keyword>
<dbReference type="RefSeq" id="WP_320002494.1">
    <property type="nucleotide sequence ID" value="NZ_JAUHJS010000001.1"/>
</dbReference>
<protein>
    <recommendedName>
        <fullName evidence="4">YtxH domain-containing protein</fullName>
    </recommendedName>
</protein>
<dbReference type="EMBL" id="JAUHJS010000001">
    <property type="protein sequence ID" value="MDN4163965.1"/>
    <property type="molecule type" value="Genomic_DNA"/>
</dbReference>
<gene>
    <name evidence="2" type="ORF">QWY31_00550</name>
</gene>
<reference evidence="2" key="1">
    <citation type="submission" date="2023-06" db="EMBL/GenBank/DDBJ databases">
        <title>Cytophagales bacterium Strain LB-30, isolated from soil.</title>
        <authorList>
            <person name="Liu B."/>
        </authorList>
    </citation>
    <scope>NUCLEOTIDE SEQUENCE</scope>
    <source>
        <strain evidence="2">LB-30</strain>
    </source>
</reference>
<keyword evidence="1" id="KW-1133">Transmembrane helix</keyword>
<feature type="transmembrane region" description="Helical" evidence="1">
    <location>
        <begin position="20"/>
        <end position="38"/>
    </location>
</feature>